<dbReference type="PROSITE" id="PS51766">
    <property type="entry name" value="DOCKERIN"/>
    <property type="match status" value="1"/>
</dbReference>
<dbReference type="PANTHER" id="PTHR43037">
    <property type="entry name" value="UNNAMED PRODUCT-RELATED"/>
    <property type="match status" value="1"/>
</dbReference>
<dbReference type="PANTHER" id="PTHR43037:SF1">
    <property type="entry name" value="BLL1128 PROTEIN"/>
    <property type="match status" value="1"/>
</dbReference>
<evidence type="ECO:0000256" key="1">
    <source>
        <dbReference type="ARBA" id="ARBA00022729"/>
    </source>
</evidence>
<dbReference type="Pfam" id="PF00756">
    <property type="entry name" value="Esterase"/>
    <property type="match status" value="1"/>
</dbReference>
<comment type="caution">
    <text evidence="3">The sequence shown here is derived from an EMBL/GenBank/DDBJ whole genome shotgun (WGS) entry which is preliminary data.</text>
</comment>
<dbReference type="InterPro" id="IPR002105">
    <property type="entry name" value="Dockerin_1_rpt"/>
</dbReference>
<evidence type="ECO:0000259" key="2">
    <source>
        <dbReference type="PROSITE" id="PS51766"/>
    </source>
</evidence>
<dbReference type="GO" id="GO:0004553">
    <property type="term" value="F:hydrolase activity, hydrolyzing O-glycosyl compounds"/>
    <property type="evidence" value="ECO:0007669"/>
    <property type="project" value="InterPro"/>
</dbReference>
<dbReference type="InterPro" id="IPR050955">
    <property type="entry name" value="Plant_Biomass_Hydrol_Est"/>
</dbReference>
<protein>
    <recommendedName>
        <fullName evidence="2">Dockerin domain-containing protein</fullName>
    </recommendedName>
</protein>
<dbReference type="InterPro" id="IPR029058">
    <property type="entry name" value="AB_hydrolase_fold"/>
</dbReference>
<dbReference type="Pfam" id="PF00404">
    <property type="entry name" value="Dockerin_1"/>
    <property type="match status" value="1"/>
</dbReference>
<dbReference type="InterPro" id="IPR016134">
    <property type="entry name" value="Dockerin_dom"/>
</dbReference>
<dbReference type="SUPFAM" id="SSF53474">
    <property type="entry name" value="alpha/beta-Hydrolases"/>
    <property type="match status" value="1"/>
</dbReference>
<dbReference type="AlphaFoldDB" id="A0A645CKF1"/>
<name>A0A645CKF1_9ZZZZ</name>
<accession>A0A645CKF1</accession>
<gene>
    <name evidence="3" type="ORF">SDC9_124232</name>
</gene>
<dbReference type="EMBL" id="VSSQ01027806">
    <property type="protein sequence ID" value="MPM77232.1"/>
    <property type="molecule type" value="Genomic_DNA"/>
</dbReference>
<dbReference type="InterPro" id="IPR000801">
    <property type="entry name" value="Esterase-like"/>
</dbReference>
<feature type="domain" description="Dockerin" evidence="2">
    <location>
        <begin position="78"/>
        <end position="144"/>
    </location>
</feature>
<dbReference type="SUPFAM" id="SSF63446">
    <property type="entry name" value="Type I dockerin domain"/>
    <property type="match status" value="1"/>
</dbReference>
<dbReference type="InterPro" id="IPR036439">
    <property type="entry name" value="Dockerin_dom_sf"/>
</dbReference>
<dbReference type="Gene3D" id="1.10.1330.10">
    <property type="entry name" value="Dockerin domain"/>
    <property type="match status" value="1"/>
</dbReference>
<organism evidence="3">
    <name type="scientific">bioreactor metagenome</name>
    <dbReference type="NCBI Taxonomy" id="1076179"/>
    <lineage>
        <taxon>unclassified sequences</taxon>
        <taxon>metagenomes</taxon>
        <taxon>ecological metagenomes</taxon>
    </lineage>
</organism>
<dbReference type="CDD" id="cd14256">
    <property type="entry name" value="Dockerin_I"/>
    <property type="match status" value="1"/>
</dbReference>
<proteinExistence type="predicted"/>
<keyword evidence="1" id="KW-0732">Signal</keyword>
<reference evidence="3" key="1">
    <citation type="submission" date="2019-08" db="EMBL/GenBank/DDBJ databases">
        <authorList>
            <person name="Kucharzyk K."/>
            <person name="Murdoch R.W."/>
            <person name="Higgins S."/>
            <person name="Loffler F."/>
        </authorList>
    </citation>
    <scope>NUCLEOTIDE SEQUENCE</scope>
</reference>
<dbReference type="Gene3D" id="3.40.50.1820">
    <property type="entry name" value="alpha/beta hydrolase"/>
    <property type="match status" value="1"/>
</dbReference>
<dbReference type="GO" id="GO:0000272">
    <property type="term" value="P:polysaccharide catabolic process"/>
    <property type="evidence" value="ECO:0007669"/>
    <property type="project" value="InterPro"/>
</dbReference>
<sequence>MTPVVGETNPNGDQIYTISNFVLDNNFKKTDSYNYFQIKRGAYLSARMCFNNQSDKVANTAACDLTLTNGTTYDFSKYSLSPGDLNQDGIVNASDFSMVKYSINPSAQSECGQETDLNYDGITNSFDIAYLKQSLLQTSDETIIDPTTITPTPTILPTPTLTNVARSFTAQEYKTMKYWLYTPKGYNQALKWPLIIWLHGAGEVGTNINLLVKNSAFPGLIKNGADYNAIIITPQYKGGSNAKYNGKSYLPFIKDELIPYLMANYNIDTDRISVVGHSMGANNTAEIGYLYPNYFSCLVPVSLCNYNNSWINNLKKENIKVFYGTNDSGCAGDSKNFVKAINNAGGSATVIVIPQGGHVITNQVFIDHKAVEWMIKQTLGQPTVD</sequence>
<evidence type="ECO:0000313" key="3">
    <source>
        <dbReference type="EMBL" id="MPM77232.1"/>
    </source>
</evidence>